<comment type="caution">
    <text evidence="1">The sequence shown here is derived from an EMBL/GenBank/DDBJ whole genome shotgun (WGS) entry which is preliminary data.</text>
</comment>
<dbReference type="Proteomes" id="UP000247702">
    <property type="component" value="Unassembled WGS sequence"/>
</dbReference>
<accession>A0A2Z6R5E2</accession>
<dbReference type="OrthoDB" id="2307203at2759"/>
<dbReference type="EMBL" id="BLAL01000053">
    <property type="protein sequence ID" value="GES81068.1"/>
    <property type="molecule type" value="Genomic_DNA"/>
</dbReference>
<dbReference type="AlphaFoldDB" id="A0A2Z6R5E2"/>
<evidence type="ECO:0000313" key="3">
    <source>
        <dbReference type="Proteomes" id="UP000247702"/>
    </source>
</evidence>
<evidence type="ECO:0000313" key="2">
    <source>
        <dbReference type="EMBL" id="GES81068.1"/>
    </source>
</evidence>
<organism evidence="1 3">
    <name type="scientific">Rhizophagus clarus</name>
    <dbReference type="NCBI Taxonomy" id="94130"/>
    <lineage>
        <taxon>Eukaryota</taxon>
        <taxon>Fungi</taxon>
        <taxon>Fungi incertae sedis</taxon>
        <taxon>Mucoromycota</taxon>
        <taxon>Glomeromycotina</taxon>
        <taxon>Glomeromycetes</taxon>
        <taxon>Glomerales</taxon>
        <taxon>Glomeraceae</taxon>
        <taxon>Rhizophagus</taxon>
    </lineage>
</organism>
<reference evidence="1 3" key="1">
    <citation type="submission" date="2017-11" db="EMBL/GenBank/DDBJ databases">
        <title>The genome of Rhizophagus clarus HR1 reveals common genetic basis of auxotrophy among arbuscular mycorrhizal fungi.</title>
        <authorList>
            <person name="Kobayashi Y."/>
        </authorList>
    </citation>
    <scope>NUCLEOTIDE SEQUENCE [LARGE SCALE GENOMIC DNA]</scope>
    <source>
        <strain evidence="1 3">HR1</strain>
    </source>
</reference>
<gene>
    <name evidence="2" type="ORF">RCL2_000832900</name>
    <name evidence="1" type="ORF">RclHR1_00210020</name>
</gene>
<dbReference type="Proteomes" id="UP000615446">
    <property type="component" value="Unassembled WGS sequence"/>
</dbReference>
<proteinExistence type="predicted"/>
<reference evidence="2" key="2">
    <citation type="submission" date="2019-10" db="EMBL/GenBank/DDBJ databases">
        <title>Conservation and host-specific expression of non-tandemly repeated heterogenous ribosome RNA gene in arbuscular mycorrhizal fungi.</title>
        <authorList>
            <person name="Maeda T."/>
            <person name="Kobayashi Y."/>
            <person name="Nakagawa T."/>
            <person name="Ezawa T."/>
            <person name="Yamaguchi K."/>
            <person name="Bino T."/>
            <person name="Nishimoto Y."/>
            <person name="Shigenobu S."/>
            <person name="Kawaguchi M."/>
        </authorList>
    </citation>
    <scope>NUCLEOTIDE SEQUENCE</scope>
    <source>
        <strain evidence="2">HR1</strain>
    </source>
</reference>
<name>A0A2Z6R5E2_9GLOM</name>
<keyword evidence="3" id="KW-1185">Reference proteome</keyword>
<dbReference type="STRING" id="94130.A0A2Z6R5E2"/>
<dbReference type="EMBL" id="BEXD01001224">
    <property type="protein sequence ID" value="GBB93024.1"/>
    <property type="molecule type" value="Genomic_DNA"/>
</dbReference>
<sequence>MFALNEDVLYLIFFKELKDDKNTLYSCLLVNKTWCEIIIPILWKNPWKKKNEKLLFNLIVSYLSDESRSNLNLEINFLTDSYRKPLFNYISYCRHLNFVEIERIIDMYIILEEHRLSIKNDIINVFINEKTRFTHLYIPQNFNYQIHLIPGVEHCFSKLEFLCCNSNINKNVLGGLIDICKSIKELEIYIENCNNNYEIIKLIEIQKNLYNIHLTSNDENIDESFCKILETSLIKHGNNIQYFKMTKPLITNALSSFTNLKILELVSKFKSRNIKWNCLENISLPCLQILRAYYVPINALTNLINNTSGSLIEINIDFITHGQNSNKRIIQAIYENCQNLIYLKILLKSSSNLELEKLLMNCQRLNGLYLIISNFIIKFNWDNLFTILAKFSPNCLFKFKFSYYYKEIDSKSLKLFFNNWKGRSPMLLQIIPRSPSSNLVKYSLIENYITDGVVKKYDYHISCKNAFKDFDWI</sequence>
<evidence type="ECO:0008006" key="4">
    <source>
        <dbReference type="Google" id="ProtNLM"/>
    </source>
</evidence>
<protein>
    <recommendedName>
        <fullName evidence="4">F-box domain-containing protein</fullName>
    </recommendedName>
</protein>
<evidence type="ECO:0000313" key="1">
    <source>
        <dbReference type="EMBL" id="GBB93024.1"/>
    </source>
</evidence>